<proteinExistence type="predicted"/>
<evidence type="ECO:0000313" key="3">
    <source>
        <dbReference type="Proteomes" id="UP000554482"/>
    </source>
</evidence>
<feature type="region of interest" description="Disordered" evidence="1">
    <location>
        <begin position="1"/>
        <end position="46"/>
    </location>
</feature>
<organism evidence="2 3">
    <name type="scientific">Thalictrum thalictroides</name>
    <name type="common">Rue-anemone</name>
    <name type="synonym">Anemone thalictroides</name>
    <dbReference type="NCBI Taxonomy" id="46969"/>
    <lineage>
        <taxon>Eukaryota</taxon>
        <taxon>Viridiplantae</taxon>
        <taxon>Streptophyta</taxon>
        <taxon>Embryophyta</taxon>
        <taxon>Tracheophyta</taxon>
        <taxon>Spermatophyta</taxon>
        <taxon>Magnoliopsida</taxon>
        <taxon>Ranunculales</taxon>
        <taxon>Ranunculaceae</taxon>
        <taxon>Thalictroideae</taxon>
        <taxon>Thalictrum</taxon>
    </lineage>
</organism>
<dbReference type="EMBL" id="JABWDY010012453">
    <property type="protein sequence ID" value="KAF5199090.1"/>
    <property type="molecule type" value="Genomic_DNA"/>
</dbReference>
<feature type="compositionally biased region" description="Acidic residues" evidence="1">
    <location>
        <begin position="23"/>
        <end position="46"/>
    </location>
</feature>
<dbReference type="Proteomes" id="UP000554482">
    <property type="component" value="Unassembled WGS sequence"/>
</dbReference>
<dbReference type="AlphaFoldDB" id="A0A7J6WR55"/>
<evidence type="ECO:0000256" key="1">
    <source>
        <dbReference type="SAM" id="MobiDB-lite"/>
    </source>
</evidence>
<keyword evidence="3" id="KW-1185">Reference proteome</keyword>
<sequence length="106" mass="11966">MTGRDGGLGEHIILDNAGRSNVTDEDDGGDGVGQSEEDVESPFDVDVEDEILPIVKSERQHICSDDHSRPPPRGKVYCHRLGWNYRIKEKRPDFLPNPEHPCKFKI</sequence>
<protein>
    <submittedName>
        <fullName evidence="2">Uncharacterized protein</fullName>
    </submittedName>
</protein>
<gene>
    <name evidence="2" type="ORF">FRX31_011324</name>
</gene>
<evidence type="ECO:0000313" key="2">
    <source>
        <dbReference type="EMBL" id="KAF5199090.1"/>
    </source>
</evidence>
<reference evidence="2 3" key="1">
    <citation type="submission" date="2020-06" db="EMBL/GenBank/DDBJ databases">
        <title>Transcriptomic and genomic resources for Thalictrum thalictroides and T. hernandezii: Facilitating candidate gene discovery in an emerging model plant lineage.</title>
        <authorList>
            <person name="Arias T."/>
            <person name="Riano-Pachon D.M."/>
            <person name="Di Stilio V.S."/>
        </authorList>
    </citation>
    <scope>NUCLEOTIDE SEQUENCE [LARGE SCALE GENOMIC DNA]</scope>
    <source>
        <strain evidence="3">cv. WT478/WT964</strain>
        <tissue evidence="2">Leaves</tissue>
    </source>
</reference>
<accession>A0A7J6WR55</accession>
<name>A0A7J6WR55_THATH</name>
<comment type="caution">
    <text evidence="2">The sequence shown here is derived from an EMBL/GenBank/DDBJ whole genome shotgun (WGS) entry which is preliminary data.</text>
</comment>